<evidence type="ECO:0000313" key="10">
    <source>
        <dbReference type="Proteomes" id="UP000193685"/>
    </source>
</evidence>
<dbReference type="GO" id="GO:0051301">
    <property type="term" value="P:cell division"/>
    <property type="evidence" value="ECO:0007669"/>
    <property type="project" value="UniProtKB-KW"/>
</dbReference>
<comment type="similarity">
    <text evidence="6">Belongs to the cullin family.</text>
</comment>
<dbReference type="RefSeq" id="XP_040723206.1">
    <property type="nucleotide sequence ID" value="XM_040868032.1"/>
</dbReference>
<reference evidence="9 10" key="1">
    <citation type="submission" date="2016-07" db="EMBL/GenBank/DDBJ databases">
        <title>Pervasive Adenine N6-methylation of Active Genes in Fungi.</title>
        <authorList>
            <consortium name="DOE Joint Genome Institute"/>
            <person name="Mondo S.J."/>
            <person name="Dannebaum R.O."/>
            <person name="Kuo R.C."/>
            <person name="Labutti K."/>
            <person name="Haridas S."/>
            <person name="Kuo A."/>
            <person name="Salamov A."/>
            <person name="Ahrendt S.R."/>
            <person name="Lipzen A."/>
            <person name="Sullivan W."/>
            <person name="Andreopoulos W.B."/>
            <person name="Clum A."/>
            <person name="Lindquist E."/>
            <person name="Daum C."/>
            <person name="Ramamoorthy G.K."/>
            <person name="Gryganskyi A."/>
            <person name="Culley D."/>
            <person name="Magnuson J.K."/>
            <person name="James T.Y."/>
            <person name="O'Malley M.A."/>
            <person name="Stajich J.E."/>
            <person name="Spatafora J.W."/>
            <person name="Visel A."/>
            <person name="Grigoriev I.V."/>
        </authorList>
    </citation>
    <scope>NUCLEOTIDE SEQUENCE [LARGE SCALE GENOMIC DNA]</scope>
    <source>
        <strain evidence="9 10">12-1054</strain>
    </source>
</reference>
<dbReference type="InterPro" id="IPR059120">
    <property type="entry name" value="Cullin-like_AB"/>
</dbReference>
<dbReference type="Gene3D" id="3.30.230.130">
    <property type="entry name" value="Cullin, Chain C, Domain 2"/>
    <property type="match status" value="1"/>
</dbReference>
<dbReference type="Pfam" id="PF25773">
    <property type="entry name" value="TPR_ANAPC2"/>
    <property type="match status" value="1"/>
</dbReference>
<feature type="non-terminal residue" evidence="9">
    <location>
        <position position="1"/>
    </location>
</feature>
<dbReference type="SUPFAM" id="SSF46785">
    <property type="entry name" value="Winged helix' DNA-binding domain"/>
    <property type="match status" value="1"/>
</dbReference>
<dbReference type="OrthoDB" id="5581181at2759"/>
<dbReference type="SMART" id="SM01013">
    <property type="entry name" value="APC2"/>
    <property type="match status" value="1"/>
</dbReference>
<dbReference type="Pfam" id="PF08672">
    <property type="entry name" value="ANAPC2"/>
    <property type="match status" value="1"/>
</dbReference>
<dbReference type="GO" id="GO:0031625">
    <property type="term" value="F:ubiquitin protein ligase binding"/>
    <property type="evidence" value="ECO:0007669"/>
    <property type="project" value="InterPro"/>
</dbReference>
<dbReference type="InterPro" id="IPR036317">
    <property type="entry name" value="Cullin_homology_sf"/>
</dbReference>
<dbReference type="Pfam" id="PF26557">
    <property type="entry name" value="Cullin_AB"/>
    <property type="match status" value="1"/>
</dbReference>
<dbReference type="InterPro" id="IPR016158">
    <property type="entry name" value="Cullin_homology"/>
</dbReference>
<evidence type="ECO:0000256" key="2">
    <source>
        <dbReference type="ARBA" id="ARBA00022618"/>
    </source>
</evidence>
<keyword evidence="10" id="KW-1185">Reference proteome</keyword>
<keyword evidence="5" id="KW-0131">Cell cycle</keyword>
<name>A0A1Y2F1R4_PROLT</name>
<evidence type="ECO:0000256" key="7">
    <source>
        <dbReference type="SAM" id="Coils"/>
    </source>
</evidence>
<keyword evidence="2" id="KW-0132">Cell division</keyword>
<dbReference type="STRING" id="56484.A0A1Y2F1R4"/>
<keyword evidence="7" id="KW-0175">Coiled coil</keyword>
<dbReference type="AlphaFoldDB" id="A0A1Y2F1R4"/>
<dbReference type="GO" id="GO:0005680">
    <property type="term" value="C:anaphase-promoting complex"/>
    <property type="evidence" value="ECO:0007669"/>
    <property type="project" value="TreeGrafter"/>
</dbReference>
<feature type="domain" description="Cullin family profile" evidence="8">
    <location>
        <begin position="123"/>
        <end position="346"/>
    </location>
</feature>
<proteinExistence type="inferred from homology"/>
<evidence type="ECO:0000256" key="6">
    <source>
        <dbReference type="PROSITE-ProRule" id="PRU00330"/>
    </source>
</evidence>
<dbReference type="OMA" id="TYFMYET"/>
<evidence type="ECO:0000256" key="4">
    <source>
        <dbReference type="ARBA" id="ARBA00022786"/>
    </source>
</evidence>
<dbReference type="Gene3D" id="1.10.10.10">
    <property type="entry name" value="Winged helix-like DNA-binding domain superfamily/Winged helix DNA-binding domain"/>
    <property type="match status" value="1"/>
</dbReference>
<dbReference type="SMART" id="SM00182">
    <property type="entry name" value="CULLIN"/>
    <property type="match status" value="1"/>
</dbReference>
<evidence type="ECO:0000256" key="1">
    <source>
        <dbReference type="ARBA" id="ARBA00016068"/>
    </source>
</evidence>
<dbReference type="InterPro" id="IPR044554">
    <property type="entry name" value="ANAPC2"/>
</dbReference>
<keyword evidence="4" id="KW-0833">Ubl conjugation pathway</keyword>
<evidence type="ECO:0000259" key="8">
    <source>
        <dbReference type="PROSITE" id="PS50069"/>
    </source>
</evidence>
<organism evidence="9 10">
    <name type="scientific">Protomyces lactucae-debilis</name>
    <dbReference type="NCBI Taxonomy" id="2754530"/>
    <lineage>
        <taxon>Eukaryota</taxon>
        <taxon>Fungi</taxon>
        <taxon>Dikarya</taxon>
        <taxon>Ascomycota</taxon>
        <taxon>Taphrinomycotina</taxon>
        <taxon>Taphrinomycetes</taxon>
        <taxon>Taphrinales</taxon>
        <taxon>Protomycetaceae</taxon>
        <taxon>Protomyces</taxon>
    </lineage>
</organism>
<dbReference type="Gene3D" id="1.20.1310.10">
    <property type="entry name" value="Cullin Repeats"/>
    <property type="match status" value="1"/>
</dbReference>
<evidence type="ECO:0000313" key="9">
    <source>
        <dbReference type="EMBL" id="ORY77821.1"/>
    </source>
</evidence>
<dbReference type="GO" id="GO:0007091">
    <property type="term" value="P:metaphase/anaphase transition of mitotic cell cycle"/>
    <property type="evidence" value="ECO:0007669"/>
    <property type="project" value="TreeGrafter"/>
</dbReference>
<accession>A0A1Y2F1R4</accession>
<dbReference type="InterPro" id="IPR014786">
    <property type="entry name" value="ANAPC2_C"/>
</dbReference>
<dbReference type="PANTHER" id="PTHR45957">
    <property type="entry name" value="ANAPHASE-PROMOTING COMPLEX SUBUNIT 2"/>
    <property type="match status" value="1"/>
</dbReference>
<keyword evidence="3" id="KW-0498">Mitosis</keyword>
<dbReference type="SUPFAM" id="SSF75632">
    <property type="entry name" value="Cullin homology domain"/>
    <property type="match status" value="1"/>
</dbReference>
<evidence type="ECO:0000256" key="5">
    <source>
        <dbReference type="ARBA" id="ARBA00023306"/>
    </source>
</evidence>
<protein>
    <recommendedName>
        <fullName evidence="1">Anaphase-promoting complex subunit 2</fullName>
    </recommendedName>
</protein>
<dbReference type="PANTHER" id="PTHR45957:SF1">
    <property type="entry name" value="ANAPHASE-PROMOTING COMPLEX SUBUNIT 2"/>
    <property type="match status" value="1"/>
</dbReference>
<dbReference type="PROSITE" id="PS50069">
    <property type="entry name" value="CULLIN_2"/>
    <property type="match status" value="1"/>
</dbReference>
<evidence type="ECO:0000256" key="3">
    <source>
        <dbReference type="ARBA" id="ARBA00022776"/>
    </source>
</evidence>
<dbReference type="GO" id="GO:0070979">
    <property type="term" value="P:protein K11-linked ubiquitination"/>
    <property type="evidence" value="ECO:0007669"/>
    <property type="project" value="TreeGrafter"/>
</dbReference>
<dbReference type="InterPro" id="IPR036390">
    <property type="entry name" value="WH_DNA-bd_sf"/>
</dbReference>
<feature type="coiled-coil region" evidence="7">
    <location>
        <begin position="106"/>
        <end position="133"/>
    </location>
</feature>
<dbReference type="Proteomes" id="UP000193685">
    <property type="component" value="Unassembled WGS sequence"/>
</dbReference>
<dbReference type="EMBL" id="MCFI01000019">
    <property type="protein sequence ID" value="ORY77821.1"/>
    <property type="molecule type" value="Genomic_DNA"/>
</dbReference>
<dbReference type="GeneID" id="63784631"/>
<gene>
    <name evidence="9" type="ORF">BCR37DRAFT_350724</name>
</gene>
<comment type="caution">
    <text evidence="9">The sequence shown here is derived from an EMBL/GenBank/DDBJ whole genome shotgun (WGS) entry which is preliminary data.</text>
</comment>
<dbReference type="InterPro" id="IPR057975">
    <property type="entry name" value="TPR_ANAPC2"/>
</dbReference>
<dbReference type="InterPro" id="IPR036388">
    <property type="entry name" value="WH-like_DNA-bd_sf"/>
</dbReference>
<sequence>SLAKIRIAELFDIIVDYPASLPALEDLRHCLQGQPGLRSLLVASYIDQCSKRLLHPGANTVDIIFIYVSTIKTFTLLDSPGVLLDKVARPIRKYLRERGDTIRCIMTSLLNEADELSAELNTTAAEMQDDENDLFWEPTPVDASPDYMRRTRDLLDSLTSIYEHRDVFVKELQVLLADRLLATSGYEIEGELRNLELLKRRFKGAALMSSADVMVKDIIDSEDIDGQIQEKCTGIVHATILSRLYWPKQSLPNLNAVPGPVRDMLTKYTDAYGELKPNRTLRFLPNLGHVRVELQLEDREFDLLVTPGHASVIYAFSDVAERTVEQLMESLDLIESELRRALVFWTKQGILRELRPGVFSVVESVSQATEEVVVEDIALDAVEVPADDDMDMYWQFIVGMLTNVGALPLERIQSMLGMFAPSYDRPAEELGTFLAKKMREGAVQLKGGQYKLA</sequence>
<dbReference type="GO" id="GO:0006511">
    <property type="term" value="P:ubiquitin-dependent protein catabolic process"/>
    <property type="evidence" value="ECO:0007669"/>
    <property type="project" value="InterPro"/>
</dbReference>